<name>A0A8H4N6A8_9PEZI</name>
<dbReference type="AlphaFoldDB" id="A0A8H4N6A8"/>
<dbReference type="Proteomes" id="UP000572817">
    <property type="component" value="Unassembled WGS sequence"/>
</dbReference>
<feature type="domain" description="Tryptophan synthase beta chain-like PALP" evidence="1">
    <location>
        <begin position="33"/>
        <end position="105"/>
    </location>
</feature>
<gene>
    <name evidence="2" type="ORF">GTA08_BOTSDO13684</name>
</gene>
<organism evidence="2 3">
    <name type="scientific">Botryosphaeria dothidea</name>
    <dbReference type="NCBI Taxonomy" id="55169"/>
    <lineage>
        <taxon>Eukaryota</taxon>
        <taxon>Fungi</taxon>
        <taxon>Dikarya</taxon>
        <taxon>Ascomycota</taxon>
        <taxon>Pezizomycotina</taxon>
        <taxon>Dothideomycetes</taxon>
        <taxon>Dothideomycetes incertae sedis</taxon>
        <taxon>Botryosphaeriales</taxon>
        <taxon>Botryosphaeriaceae</taxon>
        <taxon>Botryosphaeria</taxon>
    </lineage>
</organism>
<dbReference type="PANTHER" id="PTHR10314">
    <property type="entry name" value="CYSTATHIONINE BETA-SYNTHASE"/>
    <property type="match status" value="1"/>
</dbReference>
<dbReference type="Gene3D" id="3.40.50.1100">
    <property type="match status" value="1"/>
</dbReference>
<evidence type="ECO:0000313" key="3">
    <source>
        <dbReference type="Proteomes" id="UP000572817"/>
    </source>
</evidence>
<dbReference type="Pfam" id="PF00291">
    <property type="entry name" value="PALP"/>
    <property type="match status" value="1"/>
</dbReference>
<dbReference type="OrthoDB" id="10259545at2759"/>
<sequence length="112" mass="12218">MPPPPVESPLEAISNTPIIRLRNVVLADHVAVYNDRTAIPVVEEAERRRDPKPRMTVMEATGRSIGTSLAFVCAAKGYPFRIASSSAFAREKLRSISAFGAIVYIIRSPPPS</sequence>
<dbReference type="SUPFAM" id="SSF53686">
    <property type="entry name" value="Tryptophan synthase beta subunit-like PLP-dependent enzymes"/>
    <property type="match status" value="1"/>
</dbReference>
<protein>
    <submittedName>
        <fullName evidence="2">Pyridoxal phosphate-dependent enzyme beta subunit</fullName>
    </submittedName>
</protein>
<dbReference type="InterPro" id="IPR036052">
    <property type="entry name" value="TrpB-like_PALP_sf"/>
</dbReference>
<keyword evidence="3" id="KW-1185">Reference proteome</keyword>
<dbReference type="InterPro" id="IPR050214">
    <property type="entry name" value="Cys_Synth/Cystath_Beta-Synth"/>
</dbReference>
<accession>A0A8H4N6A8</accession>
<evidence type="ECO:0000313" key="2">
    <source>
        <dbReference type="EMBL" id="KAF4310645.1"/>
    </source>
</evidence>
<proteinExistence type="predicted"/>
<reference evidence="2" key="1">
    <citation type="submission" date="2020-04" db="EMBL/GenBank/DDBJ databases">
        <title>Genome Assembly and Annotation of Botryosphaeria dothidea sdau 11-99, a Latent Pathogen of Apple Fruit Ring Rot in China.</title>
        <authorList>
            <person name="Yu C."/>
            <person name="Diao Y."/>
            <person name="Lu Q."/>
            <person name="Zhao J."/>
            <person name="Cui S."/>
            <person name="Peng C."/>
            <person name="He B."/>
            <person name="Liu H."/>
        </authorList>
    </citation>
    <scope>NUCLEOTIDE SEQUENCE [LARGE SCALE GENOMIC DNA]</scope>
    <source>
        <strain evidence="2">Sdau11-99</strain>
    </source>
</reference>
<comment type="caution">
    <text evidence="2">The sequence shown here is derived from an EMBL/GenBank/DDBJ whole genome shotgun (WGS) entry which is preliminary data.</text>
</comment>
<dbReference type="EMBL" id="WWBZ02000013">
    <property type="protein sequence ID" value="KAF4310645.1"/>
    <property type="molecule type" value="Genomic_DNA"/>
</dbReference>
<evidence type="ECO:0000259" key="1">
    <source>
        <dbReference type="Pfam" id="PF00291"/>
    </source>
</evidence>
<dbReference type="InterPro" id="IPR001926">
    <property type="entry name" value="TrpB-like_PALP"/>
</dbReference>